<feature type="chain" id="PRO_5046925809" evidence="1">
    <location>
        <begin position="23"/>
        <end position="506"/>
    </location>
</feature>
<proteinExistence type="predicted"/>
<protein>
    <submittedName>
        <fullName evidence="2">Uncharacterized protein</fullName>
    </submittedName>
</protein>
<evidence type="ECO:0000256" key="1">
    <source>
        <dbReference type="SAM" id="SignalP"/>
    </source>
</evidence>
<reference evidence="2 3" key="1">
    <citation type="submission" date="2021-12" db="EMBL/GenBank/DDBJ databases">
        <title>Genome sequencing of bacteria with rrn-lacking chromosome and rrn-plasmid.</title>
        <authorList>
            <person name="Anda M."/>
            <person name="Iwasaki W."/>
        </authorList>
    </citation>
    <scope>NUCLEOTIDE SEQUENCE [LARGE SCALE GENOMIC DNA]</scope>
    <source>
        <strain evidence="2 3">NBRC 101262</strain>
    </source>
</reference>
<dbReference type="EMBL" id="AP025292">
    <property type="protein sequence ID" value="BDC99198.1"/>
    <property type="molecule type" value="Genomic_DNA"/>
</dbReference>
<evidence type="ECO:0000313" key="2">
    <source>
        <dbReference type="EMBL" id="BDC99198.1"/>
    </source>
</evidence>
<gene>
    <name evidence="2" type="ORF">PEPS_14790</name>
</gene>
<dbReference type="Proteomes" id="UP001354989">
    <property type="component" value="Chromosome"/>
</dbReference>
<accession>A0ABM7VE08</accession>
<name>A0ABM7VE08_9BACT</name>
<keyword evidence="3" id="KW-1185">Reference proteome</keyword>
<keyword evidence="1" id="KW-0732">Signal</keyword>
<organism evidence="2 3">
    <name type="scientific">Persicobacter psychrovividus</name>
    <dbReference type="NCBI Taxonomy" id="387638"/>
    <lineage>
        <taxon>Bacteria</taxon>
        <taxon>Pseudomonadati</taxon>
        <taxon>Bacteroidota</taxon>
        <taxon>Cytophagia</taxon>
        <taxon>Cytophagales</taxon>
        <taxon>Persicobacteraceae</taxon>
        <taxon>Persicobacter</taxon>
    </lineage>
</organism>
<feature type="signal peptide" evidence="1">
    <location>
        <begin position="1"/>
        <end position="22"/>
    </location>
</feature>
<evidence type="ECO:0000313" key="3">
    <source>
        <dbReference type="Proteomes" id="UP001354989"/>
    </source>
</evidence>
<sequence>MMIKRFLVILLCIAVGAVGAFAQIRKVAEIEAEPVEQDAFYHVFDKGGSRLYFFKKKPHKFRDKKAYWEIREYGEDLSLINQQGYFLPVDQELVGYDAHDSAMFFMFTDDTEYVRDLKLYRLPFDSPQQYQEFNIELPFQLVMSHYESLGHHVILAGQVNDKSVVCLFDLASGQLKVVRNHYHSKNRLLDLTVNEEDKTFKTISVHRERAHKYKASVNVFDEEGQELIRYSFVVPEGQNLMMAKVVELPNLDQLLVASYGDSGSSMLDFSAGVTVARLSASGEHQINMIPFARFEHYFNYLPEKQEVKMKHKQQKKKKARKEMNLFKKMRLSYRAGTDGSHAFFGEFFYPTLKNNTNFSGLQEVIMKEQVYVMTHALMAVFDQEGNFMWDRTFNYENFEMPAITQVGAFAYEQGHSAVMAYHDNNELVSEQIDLTVDSAPSIKERFSSLPQDYKEDHRNFGHLYPWLNKSFYHFGLYYPLGGEKKAHLYLQKYLWVPQELPPLSGP</sequence>
<dbReference type="RefSeq" id="WP_338396651.1">
    <property type="nucleotide sequence ID" value="NZ_AP025292.1"/>
</dbReference>